<feature type="domain" description="S1 motif" evidence="10">
    <location>
        <begin position="413"/>
        <end position="483"/>
    </location>
</feature>
<evidence type="ECO:0000256" key="3">
    <source>
        <dbReference type="ARBA" id="ARBA00022884"/>
    </source>
</evidence>
<dbReference type="InterPro" id="IPR050437">
    <property type="entry name" value="Ribos_protein_bS1-like"/>
</dbReference>
<feature type="domain" description="S1 motif" evidence="10">
    <location>
        <begin position="69"/>
        <end position="135"/>
    </location>
</feature>
<dbReference type="FunFam" id="2.40.50.140:FF:000011">
    <property type="entry name" value="30S ribosomal protein S1"/>
    <property type="match status" value="1"/>
</dbReference>
<feature type="domain" description="S1 motif" evidence="10">
    <location>
        <begin position="241"/>
        <end position="309"/>
    </location>
</feature>
<feature type="domain" description="S1 motif" evidence="10">
    <location>
        <begin position="326"/>
        <end position="396"/>
    </location>
</feature>
<evidence type="ECO:0000256" key="8">
    <source>
        <dbReference type="ARBA" id="ARBA00035517"/>
    </source>
</evidence>
<accession>A0A0K1EPA0</accession>
<dbReference type="PRINTS" id="PR00681">
    <property type="entry name" value="RIBOSOMALS1"/>
</dbReference>
<dbReference type="PANTHER" id="PTHR10724:SF7">
    <property type="entry name" value="SMALL RIBOSOMAL SUBUNIT PROTEIN BS1C"/>
    <property type="match status" value="1"/>
</dbReference>
<dbReference type="InterPro" id="IPR000110">
    <property type="entry name" value="Ribosomal_bS1"/>
</dbReference>
<dbReference type="FunFam" id="2.40.50.140:FF:000018">
    <property type="entry name" value="30S ribosomal protein S1"/>
    <property type="match status" value="1"/>
</dbReference>
<evidence type="ECO:0000256" key="2">
    <source>
        <dbReference type="ARBA" id="ARBA00022737"/>
    </source>
</evidence>
<evidence type="ECO:0000256" key="4">
    <source>
        <dbReference type="ARBA" id="ARBA00022980"/>
    </source>
</evidence>
<evidence type="ECO:0000313" key="11">
    <source>
        <dbReference type="EMBL" id="AKT42671.1"/>
    </source>
</evidence>
<feature type="domain" description="S1 motif" evidence="10">
    <location>
        <begin position="500"/>
        <end position="566"/>
    </location>
</feature>
<dbReference type="GO" id="GO:0003729">
    <property type="term" value="F:mRNA binding"/>
    <property type="evidence" value="ECO:0007669"/>
    <property type="project" value="TreeGrafter"/>
</dbReference>
<feature type="compositionally biased region" description="Basic and acidic residues" evidence="9">
    <location>
        <begin position="582"/>
        <end position="591"/>
    </location>
</feature>
<dbReference type="SUPFAM" id="SSF50249">
    <property type="entry name" value="Nucleic acid-binding proteins"/>
    <property type="match status" value="6"/>
</dbReference>
<evidence type="ECO:0000256" key="7">
    <source>
        <dbReference type="ARBA" id="ARBA00035293"/>
    </source>
</evidence>
<evidence type="ECO:0000259" key="10">
    <source>
        <dbReference type="PROSITE" id="PS50126"/>
    </source>
</evidence>
<dbReference type="EMBL" id="CP012159">
    <property type="protein sequence ID" value="AKT42671.1"/>
    <property type="molecule type" value="Genomic_DNA"/>
</dbReference>
<name>A0A0K1EPA0_CHOCO</name>
<dbReference type="NCBIfam" id="NF004952">
    <property type="entry name" value="PRK06299.1-2"/>
    <property type="match status" value="1"/>
</dbReference>
<sequence length="611" mass="67577">MLRVRPLFRLVSASSDRAGERSANPREGKEIRTGNMTSNVIMEEASSGMDSFASLFEQSVEGGDFAREGEIIAGTVVAVNRDSVVVDIGGKSEGVIPLREFADAGGQSAVKAGDKVDVYIESRENDDGLVTLSKEKADKMKVWDEISNACEADELIEGTISQRVKGGLSVTIKGGVKAFLPGSQVDLRPIRNLDKLIGQTYKFKVIKFNKKRGNIVLSRRVLLERERDEMKQKTLETLTEGMVVKGTIKNITEYGAFVDLGGIDGLLHITDMSWGRVNHPNEVFQVGDEVTVKVLKYNPDTERVSLGLKQTQEDPWNHAEEAYPAGKKVRGKVMSITDYGAFVELEPGIEGLIHVSEMSWTKKVKHPSKLLEVGQEIECQVLEVDARAKRISLGLKQLEPDPWMLFTDKYHPGDKIAGKVRSLTDYGVFVGIEEGVDGMVHKSDLSWTVRVNNPSDLYHKGDEVEAIILSINHDEKKVSLGIKQLWDDPWPTMLAEFPPGKVVEESLVVSLCEYGVFVRLREGIEGLVPTNEVTDPEGGKLKVGDKAKVEVSSLDTVDRRLFATMKNIGMERPAPQPRQQQKRKEEGEEKPVAGTIGDLIKEKLGAKLDLK</sequence>
<dbReference type="PROSITE" id="PS50126">
    <property type="entry name" value="S1"/>
    <property type="match status" value="6"/>
</dbReference>
<dbReference type="GO" id="GO:0022627">
    <property type="term" value="C:cytosolic small ribosomal subunit"/>
    <property type="evidence" value="ECO:0007669"/>
    <property type="project" value="TreeGrafter"/>
</dbReference>
<evidence type="ECO:0000256" key="9">
    <source>
        <dbReference type="SAM" id="MobiDB-lite"/>
    </source>
</evidence>
<dbReference type="Pfam" id="PF00575">
    <property type="entry name" value="S1"/>
    <property type="match status" value="6"/>
</dbReference>
<dbReference type="GO" id="GO:0006412">
    <property type="term" value="P:translation"/>
    <property type="evidence" value="ECO:0007669"/>
    <property type="project" value="InterPro"/>
</dbReference>
<keyword evidence="12" id="KW-1185">Reference proteome</keyword>
<dbReference type="NCBIfam" id="NF005208">
    <property type="entry name" value="PRK06676.1"/>
    <property type="match status" value="1"/>
</dbReference>
<dbReference type="SMART" id="SM00316">
    <property type="entry name" value="S1"/>
    <property type="match status" value="6"/>
</dbReference>
<keyword evidence="5" id="KW-0687">Ribonucleoprotein</keyword>
<dbReference type="AlphaFoldDB" id="A0A0K1EPA0"/>
<keyword evidence="4 11" id="KW-0689">Ribosomal protein</keyword>
<dbReference type="InterPro" id="IPR003029">
    <property type="entry name" value="S1_domain"/>
</dbReference>
<reference evidence="11 12" key="1">
    <citation type="submission" date="2015-07" db="EMBL/GenBank/DDBJ databases">
        <title>Genome analysis of myxobacterium Chondromyces crocatus Cm c5 reveals a high potential for natural compound synthesis and the genetic basis for the loss of fruiting body formation.</title>
        <authorList>
            <person name="Zaburannyi N."/>
            <person name="Bunk B."/>
            <person name="Maier J."/>
            <person name="Overmann J."/>
            <person name="Mueller R."/>
        </authorList>
    </citation>
    <scope>NUCLEOTIDE SEQUENCE [LARGE SCALE GENOMIC DNA]</scope>
    <source>
        <strain evidence="11 12">Cm c5</strain>
    </source>
</reference>
<protein>
    <recommendedName>
        <fullName evidence="7">Small ribosomal subunit protein bS1</fullName>
    </recommendedName>
    <alternativeName>
        <fullName evidence="8">30S ribosomal protein S1</fullName>
    </alternativeName>
</protein>
<dbReference type="FunFam" id="2.40.50.140:FF:000103">
    <property type="entry name" value="protein RRP5 homolog"/>
    <property type="match status" value="1"/>
</dbReference>
<dbReference type="PANTHER" id="PTHR10724">
    <property type="entry name" value="30S RIBOSOMAL PROTEIN S1"/>
    <property type="match status" value="1"/>
</dbReference>
<dbReference type="CDD" id="cd05687">
    <property type="entry name" value="S1_RPS1_repeat_ec1_hs1"/>
    <property type="match status" value="1"/>
</dbReference>
<comment type="similarity">
    <text evidence="1">Belongs to the bacterial ribosomal protein bS1 family.</text>
</comment>
<dbReference type="InterPro" id="IPR012340">
    <property type="entry name" value="NA-bd_OB-fold"/>
</dbReference>
<gene>
    <name evidence="11" type="primary">rpsA</name>
    <name evidence="11" type="ORF">CMC5_068980</name>
</gene>
<evidence type="ECO:0000256" key="6">
    <source>
        <dbReference type="ARBA" id="ARBA00025604"/>
    </source>
</evidence>
<feature type="region of interest" description="Disordered" evidence="9">
    <location>
        <begin position="567"/>
        <end position="597"/>
    </location>
</feature>
<keyword evidence="2" id="KW-0677">Repeat</keyword>
<evidence type="ECO:0000256" key="5">
    <source>
        <dbReference type="ARBA" id="ARBA00023274"/>
    </source>
</evidence>
<feature type="domain" description="S1 motif" evidence="10">
    <location>
        <begin position="153"/>
        <end position="220"/>
    </location>
</feature>
<dbReference type="KEGG" id="ccro:CMC5_068980"/>
<dbReference type="Proteomes" id="UP000067626">
    <property type="component" value="Chromosome"/>
</dbReference>
<dbReference type="CDD" id="cd04465">
    <property type="entry name" value="S1_RPS1_repeat_ec2_hs2"/>
    <property type="match status" value="1"/>
</dbReference>
<dbReference type="CDD" id="cd05688">
    <property type="entry name" value="S1_RPS1_repeat_ec3"/>
    <property type="match status" value="1"/>
</dbReference>
<dbReference type="PATRIC" id="fig|52.7.peg.7571"/>
<evidence type="ECO:0000313" key="12">
    <source>
        <dbReference type="Proteomes" id="UP000067626"/>
    </source>
</evidence>
<dbReference type="STRING" id="52.CMC5_068980"/>
<dbReference type="GO" id="GO:0003735">
    <property type="term" value="F:structural constituent of ribosome"/>
    <property type="evidence" value="ECO:0007669"/>
    <property type="project" value="InterPro"/>
</dbReference>
<proteinExistence type="inferred from homology"/>
<dbReference type="Gene3D" id="2.40.50.140">
    <property type="entry name" value="Nucleic acid-binding proteins"/>
    <property type="match status" value="6"/>
</dbReference>
<keyword evidence="3" id="KW-0694">RNA-binding</keyword>
<dbReference type="InterPro" id="IPR035104">
    <property type="entry name" value="Ribosomal_protein_S1-like"/>
</dbReference>
<comment type="function">
    <text evidence="6">Binds mRNA; thus facilitating recognition of the initiation point. It is needed to translate mRNA with a short Shine-Dalgarno (SD) purine-rich sequence.</text>
</comment>
<evidence type="ECO:0000256" key="1">
    <source>
        <dbReference type="ARBA" id="ARBA00006767"/>
    </source>
</evidence>
<dbReference type="NCBIfam" id="TIGR00717">
    <property type="entry name" value="rpsA"/>
    <property type="match status" value="1"/>
</dbReference>
<organism evidence="11 12">
    <name type="scientific">Chondromyces crocatus</name>
    <dbReference type="NCBI Taxonomy" id="52"/>
    <lineage>
        <taxon>Bacteria</taxon>
        <taxon>Pseudomonadati</taxon>
        <taxon>Myxococcota</taxon>
        <taxon>Polyangia</taxon>
        <taxon>Polyangiales</taxon>
        <taxon>Polyangiaceae</taxon>
        <taxon>Chondromyces</taxon>
    </lineage>
</organism>